<evidence type="ECO:0000256" key="4">
    <source>
        <dbReference type="ARBA" id="ARBA00022614"/>
    </source>
</evidence>
<dbReference type="Pfam" id="PF00560">
    <property type="entry name" value="LRR_1"/>
    <property type="match status" value="3"/>
</dbReference>
<dbReference type="FunFam" id="3.80.10.10:FF:000383">
    <property type="entry name" value="Leucine-rich repeat receptor protein kinase EMS1"/>
    <property type="match status" value="1"/>
</dbReference>
<dbReference type="SUPFAM" id="SSF52058">
    <property type="entry name" value="L domain-like"/>
    <property type="match status" value="1"/>
</dbReference>
<accession>A0A9I9DUX4</accession>
<keyword evidence="5" id="KW-0812">Transmembrane</keyword>
<evidence type="ECO:0000256" key="2">
    <source>
        <dbReference type="ARBA" id="ARBA00009592"/>
    </source>
</evidence>
<dbReference type="PANTHER" id="PTHR27004:SF447">
    <property type="entry name" value="RECEPTOR LIKE PROTEIN 30-LIKE"/>
    <property type="match status" value="1"/>
</dbReference>
<dbReference type="AlphaFoldDB" id="A0A9I9DUX4"/>
<sequence length="138" mass="15411">MKIITTPTTKSSNMKANSTCFFFANYAWALEYYYSITIINKGYERSFSKIQEAFTSMDLSSNRFEGEIPDEIGELKGLHSLGLSHNTLSGRILPSLGNITQLESLDLSNSKLSGEIPETLAQLTFLPTFTVPKINSWV</sequence>
<protein>
    <submittedName>
        <fullName evidence="11">Uncharacterized protein</fullName>
    </submittedName>
</protein>
<comment type="similarity">
    <text evidence="2">Belongs to the RLP family.</text>
</comment>
<dbReference type="InterPro" id="IPR001611">
    <property type="entry name" value="Leu-rich_rpt"/>
</dbReference>
<dbReference type="Gene3D" id="3.80.10.10">
    <property type="entry name" value="Ribonuclease Inhibitor"/>
    <property type="match status" value="1"/>
</dbReference>
<keyword evidence="7" id="KW-1133">Transmembrane helix</keyword>
<keyword evidence="10" id="KW-0325">Glycoprotein</keyword>
<evidence type="ECO:0000256" key="6">
    <source>
        <dbReference type="ARBA" id="ARBA00022737"/>
    </source>
</evidence>
<reference evidence="11" key="1">
    <citation type="submission" date="2023-03" db="UniProtKB">
        <authorList>
            <consortium name="EnsemblPlants"/>
        </authorList>
    </citation>
    <scope>IDENTIFICATION</scope>
</reference>
<dbReference type="Gramene" id="MELO3C024199.2.1">
    <property type="protein sequence ID" value="MELO3C024199.2.1"/>
    <property type="gene ID" value="MELO3C024199.2"/>
</dbReference>
<keyword evidence="8" id="KW-0472">Membrane</keyword>
<comment type="subcellular location">
    <subcellularLocation>
        <location evidence="1">Cell membrane</location>
        <topology evidence="1">Single-pass type I membrane protein</topology>
    </subcellularLocation>
</comment>
<keyword evidence="9" id="KW-0675">Receptor</keyword>
<dbReference type="InterPro" id="IPR032675">
    <property type="entry name" value="LRR_dom_sf"/>
</dbReference>
<keyword evidence="4" id="KW-0433">Leucine-rich repeat</keyword>
<evidence type="ECO:0000256" key="9">
    <source>
        <dbReference type="ARBA" id="ARBA00023170"/>
    </source>
</evidence>
<keyword evidence="6" id="KW-0677">Repeat</keyword>
<organism evidence="11">
    <name type="scientific">Cucumis melo</name>
    <name type="common">Muskmelon</name>
    <dbReference type="NCBI Taxonomy" id="3656"/>
    <lineage>
        <taxon>Eukaryota</taxon>
        <taxon>Viridiplantae</taxon>
        <taxon>Streptophyta</taxon>
        <taxon>Embryophyta</taxon>
        <taxon>Tracheophyta</taxon>
        <taxon>Spermatophyta</taxon>
        <taxon>Magnoliopsida</taxon>
        <taxon>eudicotyledons</taxon>
        <taxon>Gunneridae</taxon>
        <taxon>Pentapetalae</taxon>
        <taxon>rosids</taxon>
        <taxon>fabids</taxon>
        <taxon>Cucurbitales</taxon>
        <taxon>Cucurbitaceae</taxon>
        <taxon>Benincaseae</taxon>
        <taxon>Cucumis</taxon>
    </lineage>
</organism>
<dbReference type="GO" id="GO:0005886">
    <property type="term" value="C:plasma membrane"/>
    <property type="evidence" value="ECO:0007669"/>
    <property type="project" value="UniProtKB-SubCell"/>
</dbReference>
<keyword evidence="3" id="KW-1003">Cell membrane</keyword>
<evidence type="ECO:0000313" key="11">
    <source>
        <dbReference type="EnsemblPlants" id="MELO3C024199.2.1"/>
    </source>
</evidence>
<evidence type="ECO:0000256" key="7">
    <source>
        <dbReference type="ARBA" id="ARBA00022989"/>
    </source>
</evidence>
<name>A0A9I9DUX4_CUCME</name>
<evidence type="ECO:0000256" key="10">
    <source>
        <dbReference type="ARBA" id="ARBA00023180"/>
    </source>
</evidence>
<proteinExistence type="inferred from homology"/>
<evidence type="ECO:0000256" key="8">
    <source>
        <dbReference type="ARBA" id="ARBA00023136"/>
    </source>
</evidence>
<evidence type="ECO:0000256" key="5">
    <source>
        <dbReference type="ARBA" id="ARBA00022692"/>
    </source>
</evidence>
<dbReference type="EnsemblPlants" id="MELO3C024199.2.1">
    <property type="protein sequence ID" value="MELO3C024199.2.1"/>
    <property type="gene ID" value="MELO3C024199.2"/>
</dbReference>
<evidence type="ECO:0000256" key="3">
    <source>
        <dbReference type="ARBA" id="ARBA00022475"/>
    </source>
</evidence>
<evidence type="ECO:0000256" key="1">
    <source>
        <dbReference type="ARBA" id="ARBA00004251"/>
    </source>
</evidence>
<dbReference type="PANTHER" id="PTHR27004">
    <property type="entry name" value="RECEPTOR-LIKE PROTEIN 12 ISOFORM X1"/>
    <property type="match status" value="1"/>
</dbReference>